<feature type="compositionally biased region" description="Low complexity" evidence="7">
    <location>
        <begin position="399"/>
        <end position="408"/>
    </location>
</feature>
<dbReference type="InterPro" id="IPR001005">
    <property type="entry name" value="SANT/Myb"/>
</dbReference>
<feature type="compositionally biased region" description="Polar residues" evidence="7">
    <location>
        <begin position="383"/>
        <end position="398"/>
    </location>
</feature>
<feature type="compositionally biased region" description="Polar residues" evidence="7">
    <location>
        <begin position="522"/>
        <end position="544"/>
    </location>
</feature>
<evidence type="ECO:0000256" key="5">
    <source>
        <dbReference type="ARBA" id="ARBA00023163"/>
    </source>
</evidence>
<keyword evidence="6" id="KW-0539">Nucleus</keyword>
<evidence type="ECO:0000313" key="10">
    <source>
        <dbReference type="Proteomes" id="UP000541444"/>
    </source>
</evidence>
<keyword evidence="3" id="KW-0805">Transcription regulation</keyword>
<dbReference type="PANTHER" id="PTHR21654">
    <property type="entry name" value="FI21293P1"/>
    <property type="match status" value="1"/>
</dbReference>
<feature type="region of interest" description="Disordered" evidence="7">
    <location>
        <begin position="315"/>
        <end position="351"/>
    </location>
</feature>
<dbReference type="EMBL" id="JACGCM010002614">
    <property type="protein sequence ID" value="KAF6138067.1"/>
    <property type="molecule type" value="Genomic_DNA"/>
</dbReference>
<dbReference type="AlphaFoldDB" id="A0A7J7L629"/>
<dbReference type="CDD" id="cd12203">
    <property type="entry name" value="GT1"/>
    <property type="match status" value="1"/>
</dbReference>
<dbReference type="Pfam" id="PF13837">
    <property type="entry name" value="Myb_DNA-bind_4"/>
    <property type="match status" value="2"/>
</dbReference>
<evidence type="ECO:0000256" key="1">
    <source>
        <dbReference type="ARBA" id="ARBA00004123"/>
    </source>
</evidence>
<feature type="compositionally biased region" description="Polar residues" evidence="7">
    <location>
        <begin position="315"/>
        <end position="341"/>
    </location>
</feature>
<evidence type="ECO:0000256" key="2">
    <source>
        <dbReference type="ARBA" id="ARBA00022737"/>
    </source>
</evidence>
<feature type="region of interest" description="Disordered" evidence="7">
    <location>
        <begin position="382"/>
        <end position="426"/>
    </location>
</feature>
<dbReference type="PROSITE" id="PS50090">
    <property type="entry name" value="MYB_LIKE"/>
    <property type="match status" value="2"/>
</dbReference>
<keyword evidence="10" id="KW-1185">Reference proteome</keyword>
<evidence type="ECO:0000256" key="6">
    <source>
        <dbReference type="ARBA" id="ARBA00023242"/>
    </source>
</evidence>
<dbReference type="OrthoDB" id="691673at2759"/>
<reference evidence="9 10" key="1">
    <citation type="journal article" date="2020" name="IScience">
        <title>Genome Sequencing of the Endangered Kingdonia uniflora (Circaeasteraceae, Ranunculales) Reveals Potential Mechanisms of Evolutionary Specialization.</title>
        <authorList>
            <person name="Sun Y."/>
            <person name="Deng T."/>
            <person name="Zhang A."/>
            <person name="Moore M.J."/>
            <person name="Landis J.B."/>
            <person name="Lin N."/>
            <person name="Zhang H."/>
            <person name="Zhang X."/>
            <person name="Huang J."/>
            <person name="Zhang X."/>
            <person name="Sun H."/>
            <person name="Wang H."/>
        </authorList>
    </citation>
    <scope>NUCLEOTIDE SEQUENCE [LARGE SCALE GENOMIC DNA]</scope>
    <source>
        <strain evidence="9">TB1705</strain>
        <tissue evidence="9">Leaf</tissue>
    </source>
</reference>
<dbReference type="GO" id="GO:0003677">
    <property type="term" value="F:DNA binding"/>
    <property type="evidence" value="ECO:0007669"/>
    <property type="project" value="UniProtKB-KW"/>
</dbReference>
<dbReference type="SMART" id="SM00717">
    <property type="entry name" value="SANT"/>
    <property type="match status" value="2"/>
</dbReference>
<dbReference type="PANTHER" id="PTHR21654:SF61">
    <property type="entry name" value="TRIHELIX TRANSCRIPTION FACTOR GTL2"/>
    <property type="match status" value="1"/>
</dbReference>
<feature type="domain" description="Myb-like" evidence="8">
    <location>
        <begin position="430"/>
        <end position="488"/>
    </location>
</feature>
<feature type="region of interest" description="Disordered" evidence="7">
    <location>
        <begin position="57"/>
        <end position="89"/>
    </location>
</feature>
<dbReference type="InterPro" id="IPR044822">
    <property type="entry name" value="Myb_DNA-bind_4"/>
</dbReference>
<feature type="domain" description="Myb-like" evidence="8">
    <location>
        <begin position="85"/>
        <end position="144"/>
    </location>
</feature>
<organism evidence="9 10">
    <name type="scientific">Kingdonia uniflora</name>
    <dbReference type="NCBI Taxonomy" id="39325"/>
    <lineage>
        <taxon>Eukaryota</taxon>
        <taxon>Viridiplantae</taxon>
        <taxon>Streptophyta</taxon>
        <taxon>Embryophyta</taxon>
        <taxon>Tracheophyta</taxon>
        <taxon>Spermatophyta</taxon>
        <taxon>Magnoliopsida</taxon>
        <taxon>Ranunculales</taxon>
        <taxon>Circaeasteraceae</taxon>
        <taxon>Kingdonia</taxon>
    </lineage>
</organism>
<dbReference type="Gene3D" id="1.10.10.60">
    <property type="entry name" value="Homeodomain-like"/>
    <property type="match status" value="2"/>
</dbReference>
<evidence type="ECO:0000313" key="9">
    <source>
        <dbReference type="EMBL" id="KAF6138067.1"/>
    </source>
</evidence>
<sequence length="584" mass="66384">MFNGVPSEQYHQFIASRTALPLPLPLTLPHLQVTPAPNTFTLGHHDQLFHQPHHLLQQLHRPGRRQSSIHDQDEEKDQQDEEVRSVSQEMDPWLKEEVVALLTIRSNLGDDFSDFIWGHVSRKLGELGYKRCAEKCKEKFEEVSRYCNSNNTNSYSSNYRSLGELEALFEDQNPAKSTMDHEKMVESNEGGGEKRGLINLEENSGNETLENPIVENQFEEKKPKKKKRKRYNKLELLKGFSEVVNKIMIQQEEMHKKLLDDIGRREEERIVREEAWRKKEMDRLNKEVEIRAQEQAIACGRDVTIIEFLKQFTSTPPSKNQVKNDGPNTPAENPNLPATPQNPKPHASLNLPTSSTIVHESQNPNHGTTSTSQKNLDQVHISLPQNPSSFPTNNVIGSTTTTTTTTTTSPILAPLNPNPTSNYGDDYGKRWPREEVYSLINLRCNLYNNGEDKESTKAPLWEKISQGMLELGYKRSAKKCKEKWENINKYFRKTKDANKKRPLDSKTCPYFHQLSNFYNSQASSSRPIIHQQSAEAPDNHSSSTENHHRSQTPEESHIGQSSSQGGAGTGTGTGGFSEAMVLEY</sequence>
<keyword evidence="5" id="KW-0804">Transcription</keyword>
<evidence type="ECO:0000256" key="7">
    <source>
        <dbReference type="SAM" id="MobiDB-lite"/>
    </source>
</evidence>
<dbReference type="GO" id="GO:0006355">
    <property type="term" value="P:regulation of DNA-templated transcription"/>
    <property type="evidence" value="ECO:0007669"/>
    <property type="project" value="UniProtKB-ARBA"/>
</dbReference>
<dbReference type="Proteomes" id="UP000541444">
    <property type="component" value="Unassembled WGS sequence"/>
</dbReference>
<keyword evidence="2" id="KW-0677">Repeat</keyword>
<comment type="subcellular location">
    <subcellularLocation>
        <location evidence="1">Nucleus</location>
    </subcellularLocation>
</comment>
<proteinExistence type="predicted"/>
<feature type="compositionally biased region" description="Gly residues" evidence="7">
    <location>
        <begin position="565"/>
        <end position="575"/>
    </location>
</feature>
<accession>A0A7J7L629</accession>
<evidence type="ECO:0000259" key="8">
    <source>
        <dbReference type="PROSITE" id="PS50090"/>
    </source>
</evidence>
<comment type="caution">
    <text evidence="9">The sequence shown here is derived from an EMBL/GenBank/DDBJ whole genome shotgun (WGS) entry which is preliminary data.</text>
</comment>
<feature type="region of interest" description="Disordered" evidence="7">
    <location>
        <begin position="522"/>
        <end position="584"/>
    </location>
</feature>
<name>A0A7J7L629_9MAGN</name>
<dbReference type="GO" id="GO:0005634">
    <property type="term" value="C:nucleus"/>
    <property type="evidence" value="ECO:0007669"/>
    <property type="project" value="UniProtKB-SubCell"/>
</dbReference>
<protein>
    <recommendedName>
        <fullName evidence="8">Myb-like domain-containing protein</fullName>
    </recommendedName>
</protein>
<feature type="compositionally biased region" description="Basic and acidic residues" evidence="7">
    <location>
        <begin position="545"/>
        <end position="557"/>
    </location>
</feature>
<evidence type="ECO:0000256" key="3">
    <source>
        <dbReference type="ARBA" id="ARBA00023015"/>
    </source>
</evidence>
<dbReference type="FunFam" id="1.10.10.60:FF:000061">
    <property type="entry name" value="Trihelix transcription factor GT-2"/>
    <property type="match status" value="1"/>
</dbReference>
<keyword evidence="4" id="KW-0238">DNA-binding</keyword>
<evidence type="ECO:0000256" key="4">
    <source>
        <dbReference type="ARBA" id="ARBA00023125"/>
    </source>
</evidence>
<gene>
    <name evidence="9" type="ORF">GIB67_033481</name>
</gene>